<dbReference type="AlphaFoldDB" id="A0A821LHQ3"/>
<evidence type="ECO:0000313" key="1">
    <source>
        <dbReference type="EMBL" id="CAF4751258.1"/>
    </source>
</evidence>
<name>A0A821LHQ3_9NEOP</name>
<sequence>MAQHVTQILNQIQTKYYNLNKRAYRCYEQRINVKHLIVLIILNIKEVPQGHCSVLVELLEMPSSSVILKFIYVTIYITSILAIKRDEVSDYFEHVVDRIPNSNEVINAILGRLERNRHSAGRFKQGNTDEDCDDPLEILPEYTETLPTQERNIRQLSAKKHYPICHFDRKIQRLNTLEYEYRPAYYEEIRCINSDFEDIRDSNEICSSIGFSCVQWNKTIHLTRKRYNSHCWEALTMVIPAGCECMWPAHKLGDITAHA</sequence>
<dbReference type="EMBL" id="CAJOBZ010000001">
    <property type="protein sequence ID" value="CAF4751258.1"/>
    <property type="molecule type" value="Genomic_DNA"/>
</dbReference>
<organism evidence="1 2">
    <name type="scientific">Pieris macdunnoughi</name>
    <dbReference type="NCBI Taxonomy" id="345717"/>
    <lineage>
        <taxon>Eukaryota</taxon>
        <taxon>Metazoa</taxon>
        <taxon>Ecdysozoa</taxon>
        <taxon>Arthropoda</taxon>
        <taxon>Hexapoda</taxon>
        <taxon>Insecta</taxon>
        <taxon>Pterygota</taxon>
        <taxon>Neoptera</taxon>
        <taxon>Endopterygota</taxon>
        <taxon>Lepidoptera</taxon>
        <taxon>Glossata</taxon>
        <taxon>Ditrysia</taxon>
        <taxon>Papilionoidea</taxon>
        <taxon>Pieridae</taxon>
        <taxon>Pierinae</taxon>
        <taxon>Pieris</taxon>
    </lineage>
</organism>
<reference evidence="1" key="1">
    <citation type="submission" date="2021-02" db="EMBL/GenBank/DDBJ databases">
        <authorList>
            <person name="Steward A R."/>
        </authorList>
    </citation>
    <scope>NUCLEOTIDE SEQUENCE</scope>
</reference>
<comment type="caution">
    <text evidence="1">The sequence shown here is derived from an EMBL/GenBank/DDBJ whole genome shotgun (WGS) entry which is preliminary data.</text>
</comment>
<accession>A0A821LHQ3</accession>
<protein>
    <submittedName>
        <fullName evidence="1">Uncharacterized protein</fullName>
    </submittedName>
</protein>
<gene>
    <name evidence="1" type="ORF">PMACD_LOCUS699</name>
</gene>
<proteinExistence type="predicted"/>
<dbReference type="Proteomes" id="UP000663880">
    <property type="component" value="Unassembled WGS sequence"/>
</dbReference>
<evidence type="ECO:0000313" key="2">
    <source>
        <dbReference type="Proteomes" id="UP000663880"/>
    </source>
</evidence>
<keyword evidence="2" id="KW-1185">Reference proteome</keyword>
<dbReference type="OrthoDB" id="6328726at2759"/>